<dbReference type="Proteomes" id="UP001528411">
    <property type="component" value="Unassembled WGS sequence"/>
</dbReference>
<dbReference type="EMBL" id="JAQOMS010000002">
    <property type="protein sequence ID" value="MDC2889475.1"/>
    <property type="molecule type" value="Genomic_DNA"/>
</dbReference>
<proteinExistence type="predicted"/>
<protein>
    <submittedName>
        <fullName evidence="1">DUF481 domain-containing protein</fullName>
    </submittedName>
</protein>
<organism evidence="1 2">
    <name type="scientific">Psychrosphaera algicola</name>
    <dbReference type="NCBI Taxonomy" id="3023714"/>
    <lineage>
        <taxon>Bacteria</taxon>
        <taxon>Pseudomonadati</taxon>
        <taxon>Pseudomonadota</taxon>
        <taxon>Gammaproteobacteria</taxon>
        <taxon>Alteromonadales</taxon>
        <taxon>Pseudoalteromonadaceae</taxon>
        <taxon>Psychrosphaera</taxon>
    </lineage>
</organism>
<evidence type="ECO:0000313" key="1">
    <source>
        <dbReference type="EMBL" id="MDC2889475.1"/>
    </source>
</evidence>
<dbReference type="Pfam" id="PF04338">
    <property type="entry name" value="DUF481"/>
    <property type="match status" value="1"/>
</dbReference>
<gene>
    <name evidence="1" type="ORF">PN838_12690</name>
</gene>
<accession>A0ABT5FFS3</accession>
<keyword evidence="2" id="KW-1185">Reference proteome</keyword>
<dbReference type="InterPro" id="IPR007433">
    <property type="entry name" value="DUF481"/>
</dbReference>
<name>A0ABT5FFS3_9GAMM</name>
<dbReference type="RefSeq" id="WP_272180902.1">
    <property type="nucleotide sequence ID" value="NZ_JAQOMS010000002.1"/>
</dbReference>
<sequence length="267" mass="31167">MLQQYQSFYSNFSKAKSLTTLNSKDLTALFLFTFSAHTMAIDETESLRQRSQDKTLFTNLSLDLSGKSGNSDTENFEFGLYHSQRHDKHFGFIMASREYAKSNGAESANSSFLHFRYNYYFAKEKSFELFTQSNFDDFRSLESRNLLGISYRQEFHKTHAFGAGLFNEHEKYLVNDDPTNFTQTRANLYWVFAKPLSKYANLANTLYYQPNIEEFGDWRAFNKFSINSALTENLYLKFGVLIEHNSQPVLDVEKTDISYRAGFEFEF</sequence>
<reference evidence="1 2" key="1">
    <citation type="submission" date="2023-01" db="EMBL/GenBank/DDBJ databases">
        <title>Psychrosphaera sp. nov., isolated from marine algae.</title>
        <authorList>
            <person name="Bayburt H."/>
            <person name="Choi B.J."/>
            <person name="Kim J.M."/>
            <person name="Choi D.G."/>
            <person name="Jeon C.O."/>
        </authorList>
    </citation>
    <scope>NUCLEOTIDE SEQUENCE [LARGE SCALE GENOMIC DNA]</scope>
    <source>
        <strain evidence="1 2">G1-22</strain>
    </source>
</reference>
<comment type="caution">
    <text evidence="1">The sequence shown here is derived from an EMBL/GenBank/DDBJ whole genome shotgun (WGS) entry which is preliminary data.</text>
</comment>
<evidence type="ECO:0000313" key="2">
    <source>
        <dbReference type="Proteomes" id="UP001528411"/>
    </source>
</evidence>